<dbReference type="AlphaFoldDB" id="A0A437MN30"/>
<accession>A0A437MN30</accession>
<evidence type="ECO:0000313" key="3">
    <source>
        <dbReference type="Proteomes" id="UP000282957"/>
    </source>
</evidence>
<keyword evidence="3" id="KW-1185">Reference proteome</keyword>
<sequence>MTPETLSRLQAAIEAKTPVALCTRLSDGAQLLFPEDEAEPGLATAAEAALAADKAANHEGWFIHPHNPPLRLFIVGAVHAGQAILPMAAALGYAVTVIDPRSAFATEERLPGVDINHEWPDDAMAQLKPDTRTAIVTLTHDPKIDDPALDAALRSQAFYIGALGSTRTHAKRVARLQEMGHGEDAVARIHAPVGLDIRAVTAPEIALSIMAEIVAVRRGSRLASR</sequence>
<comment type="caution">
    <text evidence="2">The sequence shown here is derived from an EMBL/GenBank/DDBJ whole genome shotgun (WGS) entry which is preliminary data.</text>
</comment>
<dbReference type="RefSeq" id="WP_127785685.1">
    <property type="nucleotide sequence ID" value="NZ_SACL01000001.1"/>
</dbReference>
<feature type="domain" description="XdhC Rossmann" evidence="1">
    <location>
        <begin position="72"/>
        <end position="213"/>
    </location>
</feature>
<reference evidence="2 3" key="1">
    <citation type="submission" date="2019-01" db="EMBL/GenBank/DDBJ databases">
        <authorList>
            <person name="Chen W.-M."/>
        </authorList>
    </citation>
    <scope>NUCLEOTIDE SEQUENCE [LARGE SCALE GENOMIC DNA]</scope>
    <source>
        <strain evidence="2 3">CCP-6</strain>
    </source>
</reference>
<dbReference type="PANTHER" id="PTHR30388">
    <property type="entry name" value="ALDEHYDE OXIDOREDUCTASE MOLYBDENUM COFACTOR ASSEMBLY PROTEIN"/>
    <property type="match status" value="1"/>
</dbReference>
<proteinExistence type="predicted"/>
<dbReference type="InterPro" id="IPR052698">
    <property type="entry name" value="MoCofactor_Util/Proc"/>
</dbReference>
<dbReference type="EMBL" id="SACL01000001">
    <property type="protein sequence ID" value="RVT99051.1"/>
    <property type="molecule type" value="Genomic_DNA"/>
</dbReference>
<dbReference type="PANTHER" id="PTHR30388:SF4">
    <property type="entry name" value="MOLYBDENUM COFACTOR INSERTION CHAPERONE PAOD"/>
    <property type="match status" value="1"/>
</dbReference>
<organism evidence="2 3">
    <name type="scientific">Rhodovarius crocodyli</name>
    <dbReference type="NCBI Taxonomy" id="1979269"/>
    <lineage>
        <taxon>Bacteria</taxon>
        <taxon>Pseudomonadati</taxon>
        <taxon>Pseudomonadota</taxon>
        <taxon>Alphaproteobacteria</taxon>
        <taxon>Acetobacterales</taxon>
        <taxon>Roseomonadaceae</taxon>
        <taxon>Rhodovarius</taxon>
    </lineage>
</organism>
<protein>
    <submittedName>
        <fullName evidence="2">Xanthine dehydrogenase</fullName>
    </submittedName>
</protein>
<evidence type="ECO:0000259" key="1">
    <source>
        <dbReference type="Pfam" id="PF13478"/>
    </source>
</evidence>
<gene>
    <name evidence="2" type="ORF">EOD42_02795</name>
</gene>
<dbReference type="Gene3D" id="3.40.50.720">
    <property type="entry name" value="NAD(P)-binding Rossmann-like Domain"/>
    <property type="match status" value="1"/>
</dbReference>
<name>A0A437MN30_9PROT</name>
<dbReference type="Proteomes" id="UP000282957">
    <property type="component" value="Unassembled WGS sequence"/>
</dbReference>
<evidence type="ECO:0000313" key="2">
    <source>
        <dbReference type="EMBL" id="RVT99051.1"/>
    </source>
</evidence>
<dbReference type="OrthoDB" id="9815497at2"/>
<dbReference type="InterPro" id="IPR027051">
    <property type="entry name" value="XdhC_Rossmann_dom"/>
</dbReference>
<dbReference type="Pfam" id="PF13478">
    <property type="entry name" value="XdhC_C"/>
    <property type="match status" value="1"/>
</dbReference>